<reference evidence="1 2" key="1">
    <citation type="submission" date="2015-08" db="EMBL/GenBank/DDBJ databases">
        <title>Next Generation Sequencing and Analysis of the Genome of Puccinia sorghi L Schw, the Causal Agent of Maize Common Rust.</title>
        <authorList>
            <person name="Rochi L."/>
            <person name="Burguener G."/>
            <person name="Darino M."/>
            <person name="Turjanski A."/>
            <person name="Kreff E."/>
            <person name="Dieguez M.J."/>
            <person name="Sacco F."/>
        </authorList>
    </citation>
    <scope>NUCLEOTIDE SEQUENCE [LARGE SCALE GENOMIC DNA]</scope>
    <source>
        <strain evidence="1 2">RO10H11247</strain>
    </source>
</reference>
<comment type="caution">
    <text evidence="1">The sequence shown here is derived from an EMBL/GenBank/DDBJ whole genome shotgun (WGS) entry which is preliminary data.</text>
</comment>
<organism evidence="1 2">
    <name type="scientific">Puccinia sorghi</name>
    <dbReference type="NCBI Taxonomy" id="27349"/>
    <lineage>
        <taxon>Eukaryota</taxon>
        <taxon>Fungi</taxon>
        <taxon>Dikarya</taxon>
        <taxon>Basidiomycota</taxon>
        <taxon>Pucciniomycotina</taxon>
        <taxon>Pucciniomycetes</taxon>
        <taxon>Pucciniales</taxon>
        <taxon>Pucciniaceae</taxon>
        <taxon>Puccinia</taxon>
    </lineage>
</organism>
<gene>
    <name evidence="1" type="ORF">VP01_10540g1</name>
</gene>
<evidence type="ECO:0000313" key="2">
    <source>
        <dbReference type="Proteomes" id="UP000037035"/>
    </source>
</evidence>
<keyword evidence="2" id="KW-1185">Reference proteome</keyword>
<dbReference type="InterPro" id="IPR036397">
    <property type="entry name" value="RNaseH_sf"/>
</dbReference>
<dbReference type="Gene3D" id="3.30.420.10">
    <property type="entry name" value="Ribonuclease H-like superfamily/Ribonuclease H"/>
    <property type="match status" value="1"/>
</dbReference>
<dbReference type="Proteomes" id="UP000037035">
    <property type="component" value="Unassembled WGS sequence"/>
</dbReference>
<feature type="non-terminal residue" evidence="1">
    <location>
        <position position="1"/>
    </location>
</feature>
<dbReference type="VEuPathDB" id="FungiDB:VP01_10540g1"/>
<dbReference type="GO" id="GO:0003676">
    <property type="term" value="F:nucleic acid binding"/>
    <property type="evidence" value="ECO:0007669"/>
    <property type="project" value="InterPro"/>
</dbReference>
<evidence type="ECO:0000313" key="1">
    <source>
        <dbReference type="EMBL" id="KNZ64215.1"/>
    </source>
</evidence>
<dbReference type="AlphaFoldDB" id="A0A0L6VVG3"/>
<protein>
    <recommendedName>
        <fullName evidence="3">Integrase catalytic domain-containing protein</fullName>
    </recommendedName>
</protein>
<dbReference type="EMBL" id="LAVV01000600">
    <property type="protein sequence ID" value="KNZ64215.1"/>
    <property type="molecule type" value="Genomic_DNA"/>
</dbReference>
<proteinExistence type="predicted"/>
<name>A0A0L6VVG3_9BASI</name>
<dbReference type="InterPro" id="IPR012337">
    <property type="entry name" value="RNaseH-like_sf"/>
</dbReference>
<dbReference type="OrthoDB" id="3227343at2759"/>
<accession>A0A0L6VVG3</accession>
<sequence>LACLMLENVWKMHGTPKTIVSNPGSFISQITRELDRQLGIRLHPSTAFHPVTC</sequence>
<evidence type="ECO:0008006" key="3">
    <source>
        <dbReference type="Google" id="ProtNLM"/>
    </source>
</evidence>
<dbReference type="SUPFAM" id="SSF53098">
    <property type="entry name" value="Ribonuclease H-like"/>
    <property type="match status" value="1"/>
</dbReference>